<dbReference type="PANTHER" id="PTHR32278">
    <property type="entry name" value="F-BOX DOMAIN-CONTAINING PROTEIN"/>
    <property type="match status" value="1"/>
</dbReference>
<dbReference type="Proteomes" id="UP001652623">
    <property type="component" value="Chromosome 3"/>
</dbReference>
<feature type="region of interest" description="Disordered" evidence="1">
    <location>
        <begin position="50"/>
        <end position="93"/>
    </location>
</feature>
<evidence type="ECO:0000256" key="1">
    <source>
        <dbReference type="SAM" id="MobiDB-lite"/>
    </source>
</evidence>
<dbReference type="Pfam" id="PF14299">
    <property type="entry name" value="PP2"/>
    <property type="match status" value="1"/>
</dbReference>
<accession>A0ABM4A5M7</accession>
<sequence length="344" mass="38678">MRLLVFSLSGSTMEGRKKNRGMGLSEIKARGEKFVYKKIYKEERKNYGYGVPEKISSEGKQKDISEGKIGKKADDQGVREPEMDIKEEKEKGKAEMGITVHNENACSLSVSSSSPCAVNDDSDAKSESLLPENIKDIISRSDSESKKLLNSLSMNDLYFHLCKIPIFIDKGTKSISIDEGSGKICCMIGAKGLTIEHAEASECWQWKSLPETSSRFPQVAESKEVWFLHIKGQIRTNMLSSKTTYGVYFVYKFAEIISEFHQEPVELWVKLKGQKKGKGPSNYLDPSQPYQDGRGEGWREIEMGEFFIEHGENDKVLCILMQDDNEVKKAGLIVGGIEFRPKEG</sequence>
<name>A0ABM4A5M7_ZIZJJ</name>
<evidence type="ECO:0000313" key="3">
    <source>
        <dbReference type="RefSeq" id="XP_060672034.1"/>
    </source>
</evidence>
<dbReference type="GeneID" id="107422537"/>
<dbReference type="PANTHER" id="PTHR32278:SF135">
    <property type="entry name" value="F-BOX PROTEIN PP2-B12"/>
    <property type="match status" value="1"/>
</dbReference>
<proteinExistence type="predicted"/>
<reference evidence="3" key="1">
    <citation type="submission" date="2025-08" db="UniProtKB">
        <authorList>
            <consortium name="RefSeq"/>
        </authorList>
    </citation>
    <scope>IDENTIFICATION</scope>
    <source>
        <tissue evidence="3">Seedling</tissue>
    </source>
</reference>
<evidence type="ECO:0000313" key="2">
    <source>
        <dbReference type="Proteomes" id="UP001652623"/>
    </source>
</evidence>
<dbReference type="InterPro" id="IPR025886">
    <property type="entry name" value="PP2-like"/>
</dbReference>
<feature type="region of interest" description="Disordered" evidence="1">
    <location>
        <begin position="275"/>
        <end position="294"/>
    </location>
</feature>
<gene>
    <name evidence="3" type="primary">LOC107422537</name>
</gene>
<feature type="compositionally biased region" description="Basic and acidic residues" evidence="1">
    <location>
        <begin position="55"/>
        <end position="93"/>
    </location>
</feature>
<organism evidence="2 3">
    <name type="scientific">Ziziphus jujuba</name>
    <name type="common">Chinese jujube</name>
    <name type="synonym">Ziziphus sativa</name>
    <dbReference type="NCBI Taxonomy" id="326968"/>
    <lineage>
        <taxon>Eukaryota</taxon>
        <taxon>Viridiplantae</taxon>
        <taxon>Streptophyta</taxon>
        <taxon>Embryophyta</taxon>
        <taxon>Tracheophyta</taxon>
        <taxon>Spermatophyta</taxon>
        <taxon>Magnoliopsida</taxon>
        <taxon>eudicotyledons</taxon>
        <taxon>Gunneridae</taxon>
        <taxon>Pentapetalae</taxon>
        <taxon>rosids</taxon>
        <taxon>fabids</taxon>
        <taxon>Rosales</taxon>
        <taxon>Rhamnaceae</taxon>
        <taxon>Paliureae</taxon>
        <taxon>Ziziphus</taxon>
    </lineage>
</organism>
<protein>
    <submittedName>
        <fullName evidence="3">F-box protein PP2-B10-like</fullName>
    </submittedName>
</protein>
<keyword evidence="2" id="KW-1185">Reference proteome</keyword>
<dbReference type="RefSeq" id="XP_060672034.1">
    <property type="nucleotide sequence ID" value="XM_060816051.1"/>
</dbReference>